<evidence type="ECO:0000313" key="6">
    <source>
        <dbReference type="EMBL" id="GEK93279.1"/>
    </source>
</evidence>
<reference evidence="6 7" key="1">
    <citation type="submission" date="2019-07" db="EMBL/GenBank/DDBJ databases">
        <title>Whole genome shotgun sequence of Gluconobacter wancherniae NBRC 103581.</title>
        <authorList>
            <person name="Hosoyama A."/>
            <person name="Uohara A."/>
            <person name="Ohji S."/>
            <person name="Ichikawa N."/>
        </authorList>
    </citation>
    <scope>NUCLEOTIDE SEQUENCE [LARGE SCALE GENOMIC DNA]</scope>
    <source>
        <strain evidence="6 7">NBRC 103581</strain>
    </source>
</reference>
<evidence type="ECO:0000259" key="5">
    <source>
        <dbReference type="Pfam" id="PF24827"/>
    </source>
</evidence>
<evidence type="ECO:0000256" key="4">
    <source>
        <dbReference type="ARBA" id="ARBA00022833"/>
    </source>
</evidence>
<comment type="cofactor">
    <cofactor evidence="1">
        <name>Zn(2+)</name>
        <dbReference type="ChEBI" id="CHEBI:29105"/>
    </cofactor>
</comment>
<dbReference type="Proteomes" id="UP000321230">
    <property type="component" value="Unassembled WGS sequence"/>
</dbReference>
<dbReference type="AlphaFoldDB" id="A0A511AYK5"/>
<gene>
    <name evidence="6" type="ORF">GWA01_10490</name>
</gene>
<sequence length="348" mass="38066">MSCKAGLRHHPIRIRQPQLTEQLPGTGRPAEIFKIDLPLPDLSAWQGGAHDIPGVCIFDSGTAGPEIVVSALVHGNEYAGACALERLRQTNPVPRSGRLTLILANLSAFNAFDRTRPLHSRYCDEDLNRVWHPGRLSGHEHSLELDRARRIRPFIQRADLLLDIHSTLWPSEPLFIVPPRPRSVELACALASGKELPALVLTDLGHNGGPRLIEEGHFMSAGGTGRSCLLEAGQHWEKNTVTVAEAAILRLLEQAENIHLAGKSSELDHPAVTAIVTDNVLARSSDFTFVEPWVGGKNIPHAGSVIARDGDDLICTPYDNCLLIMPNHRPRRGQLAVRLARICTASQS</sequence>
<proteinExistence type="predicted"/>
<dbReference type="RefSeq" id="WP_146794687.1">
    <property type="nucleotide sequence ID" value="NZ_BARC01000011.1"/>
</dbReference>
<dbReference type="PANTHER" id="PTHR15162:SF7">
    <property type="entry name" value="SUCCINYLGLUTAMATE DESUCCINYLASE"/>
    <property type="match status" value="1"/>
</dbReference>
<name>A0A511AYK5_9PROT</name>
<evidence type="ECO:0000313" key="7">
    <source>
        <dbReference type="Proteomes" id="UP000321230"/>
    </source>
</evidence>
<dbReference type="PANTHER" id="PTHR15162">
    <property type="entry name" value="ASPARTOACYLASE"/>
    <property type="match status" value="1"/>
</dbReference>
<dbReference type="EMBL" id="BJUZ01000001">
    <property type="protein sequence ID" value="GEK93279.1"/>
    <property type="molecule type" value="Genomic_DNA"/>
</dbReference>
<dbReference type="GO" id="GO:0016788">
    <property type="term" value="F:hydrolase activity, acting on ester bonds"/>
    <property type="evidence" value="ECO:0007669"/>
    <property type="project" value="InterPro"/>
</dbReference>
<dbReference type="SUPFAM" id="SSF53187">
    <property type="entry name" value="Zn-dependent exopeptidases"/>
    <property type="match status" value="1"/>
</dbReference>
<accession>A0A511AYK5</accession>
<dbReference type="InterPro" id="IPR055438">
    <property type="entry name" value="AstE_AspA_cat"/>
</dbReference>
<dbReference type="InterPro" id="IPR050178">
    <property type="entry name" value="AspA/AstE_fam"/>
</dbReference>
<evidence type="ECO:0000256" key="2">
    <source>
        <dbReference type="ARBA" id="ARBA00022723"/>
    </source>
</evidence>
<protein>
    <submittedName>
        <fullName evidence="6">Succinylglutamate desuccinylase</fullName>
    </submittedName>
</protein>
<dbReference type="Gene3D" id="3.40.630.10">
    <property type="entry name" value="Zn peptidases"/>
    <property type="match status" value="1"/>
</dbReference>
<dbReference type="GO" id="GO:0005829">
    <property type="term" value="C:cytosol"/>
    <property type="evidence" value="ECO:0007669"/>
    <property type="project" value="TreeGrafter"/>
</dbReference>
<feature type="domain" description="Succinylglutamate desuccinylase/Aspartoacylase catalytic" evidence="5">
    <location>
        <begin position="63"/>
        <end position="252"/>
    </location>
</feature>
<keyword evidence="3" id="KW-0378">Hydrolase</keyword>
<dbReference type="GO" id="GO:0046872">
    <property type="term" value="F:metal ion binding"/>
    <property type="evidence" value="ECO:0007669"/>
    <property type="project" value="UniProtKB-KW"/>
</dbReference>
<keyword evidence="7" id="KW-1185">Reference proteome</keyword>
<keyword evidence="2" id="KW-0479">Metal-binding</keyword>
<organism evidence="6 7">
    <name type="scientific">Gluconobacter wancherniae NBRC 103581</name>
    <dbReference type="NCBI Taxonomy" id="656744"/>
    <lineage>
        <taxon>Bacteria</taxon>
        <taxon>Pseudomonadati</taxon>
        <taxon>Pseudomonadota</taxon>
        <taxon>Alphaproteobacteria</taxon>
        <taxon>Acetobacterales</taxon>
        <taxon>Acetobacteraceae</taxon>
        <taxon>Gluconobacter</taxon>
    </lineage>
</organism>
<comment type="caution">
    <text evidence="6">The sequence shown here is derived from an EMBL/GenBank/DDBJ whole genome shotgun (WGS) entry which is preliminary data.</text>
</comment>
<evidence type="ECO:0000256" key="3">
    <source>
        <dbReference type="ARBA" id="ARBA00022801"/>
    </source>
</evidence>
<dbReference type="OrthoDB" id="7813621at2"/>
<evidence type="ECO:0000256" key="1">
    <source>
        <dbReference type="ARBA" id="ARBA00001947"/>
    </source>
</evidence>
<keyword evidence="4" id="KW-0862">Zinc</keyword>
<dbReference type="Pfam" id="PF24827">
    <property type="entry name" value="AstE_AspA_cat"/>
    <property type="match status" value="1"/>
</dbReference>